<dbReference type="EMBL" id="CP053587">
    <property type="protein sequence ID" value="WNZ27268.1"/>
    <property type="molecule type" value="Genomic_DNA"/>
</dbReference>
<reference evidence="1" key="1">
    <citation type="submission" date="2020-05" db="EMBL/GenBank/DDBJ databases">
        <authorList>
            <person name="Zhu T."/>
            <person name="Keshari N."/>
            <person name="Lu X."/>
        </authorList>
    </citation>
    <scope>NUCLEOTIDE SEQUENCE</scope>
    <source>
        <strain evidence="1">NK1-12</strain>
    </source>
</reference>
<sequence>MTIQLNNITIQSTDDLTLTYAVTTTPNPLQIDTTGSISIVVSKSARPAAQCTSLTFSINTGSAAADLTATPSTISASPPPNWGVSSDGNGNFTFTPNPGQGEISSSGLSFVLSNIAVNKQVGTTELYITETLQSGTGNGSVSIPKFPQGFTVSDLVATPASVAPGGTATLSWSGTAGGVYTLSYGSLSYPNLPNVYTFPVPPLQQTTNFTLMVIAEGNLQIQRQCTVTVNQPTIQEFGVVGNQSEFLVGSEIQLYWTTENAVSCSLKLNGITIAQNLSANMDASQGYPITVPLVAEAAQYMLYAYDSTGKYPTSLPLTISVFQFKLLPNPIGNITYLAGQMVMRTDGTLYIAGSGLDVVSTASNTIIHSIQWPNLEGGMELSSNSMVMSPDESQLYVLTTNNVYPNSSSVIQVVNLSNYQVQSIPVPWLLGEIAMGTHNGRSCLVVTDSINTSDDFPDPSSCIYVLDPSNSCGLIQKLALPNLSMDILAAVASPQGDRIFLCSIDGSDQTNSKGTTLYTYTIASNTLSQVQFSGIQPSALGNAFAFSAVSNRYYIGGAQIDLAKKQPLPAIAVIDANTNQVVDTILFSDPNPFFAFVRSLVLSPDGLHLYAQVETIDTDGSGSDTIVRINLNTFQVVGTVASPNDAQFQSWAVKPDGTCLYGVVGNTVSTLYLFEISDGLNALRASTAS</sequence>
<protein>
    <submittedName>
        <fullName evidence="1">Uncharacterized protein</fullName>
    </submittedName>
</protein>
<organism evidence="1">
    <name type="scientific">Leptolyngbya sp. NK1-12</name>
    <dbReference type="NCBI Taxonomy" id="2547451"/>
    <lineage>
        <taxon>Bacteria</taxon>
        <taxon>Bacillati</taxon>
        <taxon>Cyanobacteriota</taxon>
        <taxon>Cyanophyceae</taxon>
        <taxon>Leptolyngbyales</taxon>
        <taxon>Leptolyngbyaceae</taxon>
        <taxon>Leptolyngbya group</taxon>
        <taxon>Leptolyngbya</taxon>
    </lineage>
</organism>
<name>A0AA96WKU3_9CYAN</name>
<dbReference type="RefSeq" id="WP_316436919.1">
    <property type="nucleotide sequence ID" value="NZ_CP053587.1"/>
</dbReference>
<accession>A0AA96WKU3</accession>
<dbReference type="Gene3D" id="2.130.10.10">
    <property type="entry name" value="YVTN repeat-like/Quinoprotein amine dehydrogenase"/>
    <property type="match status" value="1"/>
</dbReference>
<dbReference type="InterPro" id="IPR015943">
    <property type="entry name" value="WD40/YVTN_repeat-like_dom_sf"/>
</dbReference>
<dbReference type="AlphaFoldDB" id="A0AA96WKU3"/>
<proteinExistence type="predicted"/>
<gene>
    <name evidence="1" type="ORF">HJG54_30730</name>
</gene>
<dbReference type="SUPFAM" id="SSF50969">
    <property type="entry name" value="YVTN repeat-like/Quinoprotein amine dehydrogenase"/>
    <property type="match status" value="1"/>
</dbReference>
<evidence type="ECO:0000313" key="1">
    <source>
        <dbReference type="EMBL" id="WNZ27268.1"/>
    </source>
</evidence>
<dbReference type="InterPro" id="IPR011044">
    <property type="entry name" value="Quino_amine_DH_bsu"/>
</dbReference>